<proteinExistence type="predicted"/>
<keyword evidence="1" id="KW-0812">Transmembrane</keyword>
<accession>A0A0F9HHG0</accession>
<keyword evidence="1" id="KW-1133">Transmembrane helix</keyword>
<comment type="caution">
    <text evidence="2">The sequence shown here is derived from an EMBL/GenBank/DDBJ whole genome shotgun (WGS) entry which is preliminary data.</text>
</comment>
<sequence>MSEKKLIEKSLRSIIIILVILVILFMPQAIYYMKLLETLL</sequence>
<protein>
    <submittedName>
        <fullName evidence="2">Uncharacterized protein</fullName>
    </submittedName>
</protein>
<dbReference type="EMBL" id="LAZR01015117">
    <property type="protein sequence ID" value="KKM14567.1"/>
    <property type="molecule type" value="Genomic_DNA"/>
</dbReference>
<evidence type="ECO:0000256" key="1">
    <source>
        <dbReference type="SAM" id="Phobius"/>
    </source>
</evidence>
<evidence type="ECO:0000313" key="2">
    <source>
        <dbReference type="EMBL" id="KKM14567.1"/>
    </source>
</evidence>
<feature type="transmembrane region" description="Helical" evidence="1">
    <location>
        <begin position="12"/>
        <end position="33"/>
    </location>
</feature>
<dbReference type="AlphaFoldDB" id="A0A0F9HHG0"/>
<name>A0A0F9HHG0_9ZZZZ</name>
<keyword evidence="1" id="KW-0472">Membrane</keyword>
<gene>
    <name evidence="2" type="ORF">LCGC14_1704820</name>
</gene>
<organism evidence="2">
    <name type="scientific">marine sediment metagenome</name>
    <dbReference type="NCBI Taxonomy" id="412755"/>
    <lineage>
        <taxon>unclassified sequences</taxon>
        <taxon>metagenomes</taxon>
        <taxon>ecological metagenomes</taxon>
    </lineage>
</organism>
<reference evidence="2" key="1">
    <citation type="journal article" date="2015" name="Nature">
        <title>Complex archaea that bridge the gap between prokaryotes and eukaryotes.</title>
        <authorList>
            <person name="Spang A."/>
            <person name="Saw J.H."/>
            <person name="Jorgensen S.L."/>
            <person name="Zaremba-Niedzwiedzka K."/>
            <person name="Martijn J."/>
            <person name="Lind A.E."/>
            <person name="van Eijk R."/>
            <person name="Schleper C."/>
            <person name="Guy L."/>
            <person name="Ettema T.J."/>
        </authorList>
    </citation>
    <scope>NUCLEOTIDE SEQUENCE</scope>
</reference>